<keyword evidence="5" id="KW-1185">Reference proteome</keyword>
<dbReference type="AlphaFoldDB" id="A0A934S2X6"/>
<evidence type="ECO:0000313" key="5">
    <source>
        <dbReference type="Proteomes" id="UP000617628"/>
    </source>
</evidence>
<dbReference type="Proteomes" id="UP000617628">
    <property type="component" value="Unassembled WGS sequence"/>
</dbReference>
<protein>
    <submittedName>
        <fullName evidence="4">DUF3857 and transglutaminase domain-containing protein</fullName>
    </submittedName>
</protein>
<keyword evidence="1" id="KW-0732">Signal</keyword>
<evidence type="ECO:0000259" key="2">
    <source>
        <dbReference type="Pfam" id="PF01841"/>
    </source>
</evidence>
<comment type="caution">
    <text evidence="4">The sequence shown here is derived from an EMBL/GenBank/DDBJ whole genome shotgun (WGS) entry which is preliminary data.</text>
</comment>
<feature type="domain" description="DUF3857" evidence="3">
    <location>
        <begin position="76"/>
        <end position="191"/>
    </location>
</feature>
<name>A0A934S2X6_9BACT</name>
<dbReference type="InterPro" id="IPR002931">
    <property type="entry name" value="Transglutaminase-like"/>
</dbReference>
<evidence type="ECO:0000256" key="1">
    <source>
        <dbReference type="SAM" id="SignalP"/>
    </source>
</evidence>
<sequence length="673" mass="77245">MNRNHLSRSLFCLLALALSILDLNAYKWDEILPEDLAATECSFDPEAPAEVLYKQIIYDLVDNSSIRDAKTSIRVIKYHLRTKIYDKSALDYARRTRFWYSDYFKASAIHARVIKADGSYIEIDQEDVVTKVDSKTKDRTLKSTTISIPNVEVGDIVEYKYRITLDEGYYLPKDDVKFQEEWPIRKLHLKMKPYIYKGDGFKWTSHRTNKSMSKGKNGFFEITLENQPGYPEEPHQAPDSDAKAWFAFYNVKSLASGDAYWKGEGKRLHKQMLTQTKESKTISAKAAELTKGKASEQEKLEAIYDFCRSEIVSLYHGEADRLTPEQRKEIDSKWTASKVLEKGFGNSKNINTLFCALARSAGIDARLSHCADRSDYSFTKTMEEVDIALPHTIVAVKEESSWKFYNPAAKYIQFGQLDWIHDNVTALVPDKKKLLLVKTQAALPEQNASKTNGKFTLHENGDLSGSIELIANGNQGLRLKYLLDDKSEEDRKKTLRKALKENWPNAKINNIIAQNVTSTSEPLRISCELTLPNYAESVGSRLFFQANVDARYTEPKFPSPTRKTDIFFDYKYLDESYFEIALPEGYTLEAPSAPKPFIVEYLMRYEPKLSLKRKSNTLVYKRLFEFEGNRYLERAYPIIKNAFDDLHTQDQHALTLKMQEVSTSTNKPETGDS</sequence>
<feature type="domain" description="Transglutaminase-like" evidence="2">
    <location>
        <begin position="285"/>
        <end position="385"/>
    </location>
</feature>
<dbReference type="SUPFAM" id="SSF54001">
    <property type="entry name" value="Cysteine proteinases"/>
    <property type="match status" value="1"/>
</dbReference>
<dbReference type="Pfam" id="PF12969">
    <property type="entry name" value="DUF3857"/>
    <property type="match status" value="1"/>
</dbReference>
<dbReference type="EMBL" id="JAENIL010000054">
    <property type="protein sequence ID" value="MBK1879676.1"/>
    <property type="molecule type" value="Genomic_DNA"/>
</dbReference>
<accession>A0A934S2X6</accession>
<dbReference type="Gene3D" id="2.60.120.1130">
    <property type="match status" value="1"/>
</dbReference>
<dbReference type="InterPro" id="IPR024618">
    <property type="entry name" value="DUF3857"/>
</dbReference>
<dbReference type="Gene3D" id="3.10.620.30">
    <property type="match status" value="1"/>
</dbReference>
<gene>
    <name evidence="4" type="ORF">JIN87_22515</name>
</gene>
<reference evidence="4" key="1">
    <citation type="submission" date="2021-01" db="EMBL/GenBank/DDBJ databases">
        <title>Modified the classification status of verrucomicrobia.</title>
        <authorList>
            <person name="Feng X."/>
        </authorList>
    </citation>
    <scope>NUCLEOTIDE SEQUENCE</scope>
    <source>
        <strain evidence="4">KCTC 13126</strain>
    </source>
</reference>
<organism evidence="4 5">
    <name type="scientific">Pelagicoccus mobilis</name>
    <dbReference type="NCBI Taxonomy" id="415221"/>
    <lineage>
        <taxon>Bacteria</taxon>
        <taxon>Pseudomonadati</taxon>
        <taxon>Verrucomicrobiota</taxon>
        <taxon>Opitutia</taxon>
        <taxon>Puniceicoccales</taxon>
        <taxon>Pelagicoccaceae</taxon>
        <taxon>Pelagicoccus</taxon>
    </lineage>
</organism>
<dbReference type="Pfam" id="PF01841">
    <property type="entry name" value="Transglut_core"/>
    <property type="match status" value="1"/>
</dbReference>
<dbReference type="Gene3D" id="2.60.40.3140">
    <property type="match status" value="1"/>
</dbReference>
<evidence type="ECO:0000259" key="3">
    <source>
        <dbReference type="Pfam" id="PF12969"/>
    </source>
</evidence>
<dbReference type="RefSeq" id="WP_200357890.1">
    <property type="nucleotide sequence ID" value="NZ_JAENIL010000054.1"/>
</dbReference>
<dbReference type="InterPro" id="IPR038765">
    <property type="entry name" value="Papain-like_cys_pep_sf"/>
</dbReference>
<feature type="signal peptide" evidence="1">
    <location>
        <begin position="1"/>
        <end position="27"/>
    </location>
</feature>
<evidence type="ECO:0000313" key="4">
    <source>
        <dbReference type="EMBL" id="MBK1879676.1"/>
    </source>
</evidence>
<feature type="chain" id="PRO_5036790924" evidence="1">
    <location>
        <begin position="28"/>
        <end position="673"/>
    </location>
</feature>
<proteinExistence type="predicted"/>